<dbReference type="InterPro" id="IPR012337">
    <property type="entry name" value="RNaseH-like_sf"/>
</dbReference>
<dbReference type="GO" id="GO:0006357">
    <property type="term" value="P:regulation of transcription by RNA polymerase II"/>
    <property type="evidence" value="ECO:0007669"/>
    <property type="project" value="TreeGrafter"/>
</dbReference>
<evidence type="ECO:0000313" key="2">
    <source>
        <dbReference type="EMBL" id="CAG8567210.1"/>
    </source>
</evidence>
<sequence>METSDNAPDTTSVINNRNNFFDDIHEEVSSVQNEMQIYATMLQIPTHPLNDPLYLTENPLIWWKLHHKALPIHAKQARKYLAIPASSVPSKRLFSDAGNLFNVYPDLEN</sequence>
<evidence type="ECO:0000259" key="1">
    <source>
        <dbReference type="Pfam" id="PF05699"/>
    </source>
</evidence>
<dbReference type="OrthoDB" id="2409584at2759"/>
<name>A0A9N9FWC5_9GLOM</name>
<dbReference type="InterPro" id="IPR008906">
    <property type="entry name" value="HATC_C_dom"/>
</dbReference>
<dbReference type="GO" id="GO:0046983">
    <property type="term" value="F:protein dimerization activity"/>
    <property type="evidence" value="ECO:0007669"/>
    <property type="project" value="InterPro"/>
</dbReference>
<protein>
    <submittedName>
        <fullName evidence="2">5040_t:CDS:1</fullName>
    </submittedName>
</protein>
<dbReference type="SUPFAM" id="SSF53098">
    <property type="entry name" value="Ribonuclease H-like"/>
    <property type="match status" value="1"/>
</dbReference>
<accession>A0A9N9FWC5</accession>
<dbReference type="Pfam" id="PF05699">
    <property type="entry name" value="Dimer_Tnp_hAT"/>
    <property type="match status" value="1"/>
</dbReference>
<evidence type="ECO:0000313" key="3">
    <source>
        <dbReference type="Proteomes" id="UP000789831"/>
    </source>
</evidence>
<gene>
    <name evidence="2" type="ORF">AGERDE_LOCUS7455</name>
</gene>
<dbReference type="InterPro" id="IPR052717">
    <property type="entry name" value="Vacuolar_transposase_reg"/>
</dbReference>
<comment type="caution">
    <text evidence="2">The sequence shown here is derived from an EMBL/GenBank/DDBJ whole genome shotgun (WGS) entry which is preliminary data.</text>
</comment>
<dbReference type="AlphaFoldDB" id="A0A9N9FWC5"/>
<feature type="domain" description="HAT C-terminal dimerisation" evidence="1">
    <location>
        <begin position="55"/>
        <end position="101"/>
    </location>
</feature>
<dbReference type="EMBL" id="CAJVPL010001363">
    <property type="protein sequence ID" value="CAG8567210.1"/>
    <property type="molecule type" value="Genomic_DNA"/>
</dbReference>
<dbReference type="PANTHER" id="PTHR46169">
    <property type="entry name" value="DNA REPLICATION-RELATED ELEMENT FACTOR, ISOFORM A"/>
    <property type="match status" value="1"/>
</dbReference>
<dbReference type="GO" id="GO:0005634">
    <property type="term" value="C:nucleus"/>
    <property type="evidence" value="ECO:0007669"/>
    <property type="project" value="TreeGrafter"/>
</dbReference>
<proteinExistence type="predicted"/>
<organism evidence="2 3">
    <name type="scientific">Ambispora gerdemannii</name>
    <dbReference type="NCBI Taxonomy" id="144530"/>
    <lineage>
        <taxon>Eukaryota</taxon>
        <taxon>Fungi</taxon>
        <taxon>Fungi incertae sedis</taxon>
        <taxon>Mucoromycota</taxon>
        <taxon>Glomeromycotina</taxon>
        <taxon>Glomeromycetes</taxon>
        <taxon>Archaeosporales</taxon>
        <taxon>Ambisporaceae</taxon>
        <taxon>Ambispora</taxon>
    </lineage>
</organism>
<reference evidence="2" key="1">
    <citation type="submission" date="2021-06" db="EMBL/GenBank/DDBJ databases">
        <authorList>
            <person name="Kallberg Y."/>
            <person name="Tangrot J."/>
            <person name="Rosling A."/>
        </authorList>
    </citation>
    <scope>NUCLEOTIDE SEQUENCE</scope>
    <source>
        <strain evidence="2">MT106</strain>
    </source>
</reference>
<keyword evidence="3" id="KW-1185">Reference proteome</keyword>
<dbReference type="Proteomes" id="UP000789831">
    <property type="component" value="Unassembled WGS sequence"/>
</dbReference>
<dbReference type="PANTHER" id="PTHR46169:SF29">
    <property type="entry name" value="DNA REPLICATION-RELATED ELEMENT FACTOR, ISOFORM A"/>
    <property type="match status" value="1"/>
</dbReference>